<gene>
    <name evidence="8" type="primary">cobG</name>
    <name evidence="8" type="ORF">FEZ63_18720</name>
</gene>
<dbReference type="EMBL" id="VCMV01000036">
    <property type="protein sequence ID" value="KAB0265360.1"/>
    <property type="molecule type" value="Genomic_DNA"/>
</dbReference>
<dbReference type="InterPro" id="IPR051329">
    <property type="entry name" value="NIR_SIR_4Fe-4S"/>
</dbReference>
<evidence type="ECO:0000256" key="6">
    <source>
        <dbReference type="ARBA" id="ARBA00023014"/>
    </source>
</evidence>
<organism evidence="8 9">
    <name type="scientific">Microvirga brassicacearum</name>
    <dbReference type="NCBI Taxonomy" id="2580413"/>
    <lineage>
        <taxon>Bacteria</taxon>
        <taxon>Pseudomonadati</taxon>
        <taxon>Pseudomonadota</taxon>
        <taxon>Alphaproteobacteria</taxon>
        <taxon>Hyphomicrobiales</taxon>
        <taxon>Methylobacteriaceae</taxon>
        <taxon>Microvirga</taxon>
    </lineage>
</organism>
<evidence type="ECO:0000256" key="1">
    <source>
        <dbReference type="ARBA" id="ARBA00022485"/>
    </source>
</evidence>
<proteinExistence type="predicted"/>
<keyword evidence="4 8" id="KW-0560">Oxidoreductase</keyword>
<dbReference type="InterPro" id="IPR012798">
    <property type="entry name" value="Cbl_synth_CobG-like"/>
</dbReference>
<evidence type="ECO:0000256" key="4">
    <source>
        <dbReference type="ARBA" id="ARBA00023002"/>
    </source>
</evidence>
<dbReference type="Gene3D" id="3.90.480.10">
    <property type="entry name" value="Sulfite Reductase Hemoprotein,Domain 2"/>
    <property type="match status" value="1"/>
</dbReference>
<evidence type="ECO:0000313" key="8">
    <source>
        <dbReference type="EMBL" id="KAB0265360.1"/>
    </source>
</evidence>
<dbReference type="RefSeq" id="WP_150947320.1">
    <property type="nucleotide sequence ID" value="NZ_VCMV01000036.1"/>
</dbReference>
<evidence type="ECO:0000256" key="5">
    <source>
        <dbReference type="ARBA" id="ARBA00023004"/>
    </source>
</evidence>
<keyword evidence="3" id="KW-0479">Metal-binding</keyword>
<evidence type="ECO:0000259" key="7">
    <source>
        <dbReference type="Pfam" id="PF03460"/>
    </source>
</evidence>
<dbReference type="EC" id="1.14.13.83" evidence="8"/>
<keyword evidence="1" id="KW-0004">4Fe-4S</keyword>
<evidence type="ECO:0000313" key="9">
    <source>
        <dbReference type="Proteomes" id="UP000325684"/>
    </source>
</evidence>
<dbReference type="AlphaFoldDB" id="A0A5N3P6L0"/>
<keyword evidence="2" id="KW-0349">Heme</keyword>
<dbReference type="PANTHER" id="PTHR32439">
    <property type="entry name" value="FERREDOXIN--NITRITE REDUCTASE, CHLOROPLASTIC"/>
    <property type="match status" value="1"/>
</dbReference>
<comment type="caution">
    <text evidence="8">The sequence shown here is derived from an EMBL/GenBank/DDBJ whole genome shotgun (WGS) entry which is preliminary data.</text>
</comment>
<dbReference type="NCBIfam" id="TIGR02435">
    <property type="entry name" value="CobG"/>
    <property type="match status" value="1"/>
</dbReference>
<dbReference type="InterPro" id="IPR045854">
    <property type="entry name" value="NO2/SO3_Rdtase_4Fe4S_sf"/>
</dbReference>
<dbReference type="PANTHER" id="PTHR32439:SF9">
    <property type="entry name" value="BLR3264 PROTEIN"/>
    <property type="match status" value="1"/>
</dbReference>
<dbReference type="SUPFAM" id="SSF56014">
    <property type="entry name" value="Nitrite and sulphite reductase 4Fe-4S domain-like"/>
    <property type="match status" value="1"/>
</dbReference>
<feature type="domain" description="Nitrite/Sulfite reductase ferredoxin-like" evidence="7">
    <location>
        <begin position="18"/>
        <end position="83"/>
    </location>
</feature>
<dbReference type="GO" id="GO:0046872">
    <property type="term" value="F:metal ion binding"/>
    <property type="evidence" value="ECO:0007669"/>
    <property type="project" value="UniProtKB-KW"/>
</dbReference>
<keyword evidence="5" id="KW-0408">Iron</keyword>
<dbReference type="InterPro" id="IPR036136">
    <property type="entry name" value="Nit/Sulf_reduc_fer-like_dom_sf"/>
</dbReference>
<sequence>MSAPDDLRRGWCPGMLRPMETRDGLLARLHPRGSVLSASQAQAIAEGARRFGNGLLDLSSRGNIQIRGVTPDLHPHLVESLIAAGLMDGVRSESPFRLTTISPLAGIDPSELIDASALAERIEETGRSITGLHAKMSIVVDGGGAVTLDRIKADIRLVALSTTRVAVGVARPGGNKWVGALAPTAVPAAIGAMISATADGVGQRLREIDDDQLTHCLKALPIDPPEIPPFRAHAPRAGRVPTGDQAAIFLVPPYGRCTADALARAASWSQQFARGEIRLSPFRALVIPFVSAEGCATLARDAGFIVDEDDPRLSISTCSGMEGCARGSTSTHADSNRIAAALPAGISVHISGCPKGCAHPGPADLTLVGDGGAYQVVLGGTARDKPLTRAGIDAVAERLAGISDRTDLMRVFGTGRP</sequence>
<dbReference type="GO" id="GO:0020037">
    <property type="term" value="F:heme binding"/>
    <property type="evidence" value="ECO:0007669"/>
    <property type="project" value="InterPro"/>
</dbReference>
<dbReference type="InterPro" id="IPR005117">
    <property type="entry name" value="NiRdtase/SiRdtase_haem-b_fer"/>
</dbReference>
<feature type="domain" description="Nitrite/Sulfite reductase ferredoxin-like" evidence="7">
    <location>
        <begin position="243"/>
        <end position="293"/>
    </location>
</feature>
<keyword evidence="9" id="KW-1185">Reference proteome</keyword>
<keyword evidence="6" id="KW-0411">Iron-sulfur</keyword>
<dbReference type="Gene3D" id="3.30.413.10">
    <property type="entry name" value="Sulfite Reductase Hemoprotein, domain 1"/>
    <property type="match status" value="2"/>
</dbReference>
<evidence type="ECO:0000256" key="2">
    <source>
        <dbReference type="ARBA" id="ARBA00022617"/>
    </source>
</evidence>
<protein>
    <submittedName>
        <fullName evidence="8">Precorrin-3B synthase</fullName>
        <ecNumber evidence="8">1.14.13.83</ecNumber>
    </submittedName>
</protein>
<dbReference type="Gene3D" id="3.90.480.20">
    <property type="match status" value="1"/>
</dbReference>
<accession>A0A5N3P6L0</accession>
<reference evidence="8 9" key="1">
    <citation type="journal article" date="2019" name="Microorganisms">
        <title>Genome Insights into the Novel Species Microvirga brassicacearum, a Rapeseed Endophyte with Biotechnological Potential.</title>
        <authorList>
            <person name="Jimenez-Gomez A."/>
            <person name="Saati-Santamaria Z."/>
            <person name="Igual J.M."/>
            <person name="Rivas R."/>
            <person name="Mateos P.F."/>
            <person name="Garcia-Fraile P."/>
        </authorList>
    </citation>
    <scope>NUCLEOTIDE SEQUENCE [LARGE SCALE GENOMIC DNA]</scope>
    <source>
        <strain evidence="8 9">CDVBN77</strain>
    </source>
</reference>
<evidence type="ECO:0000256" key="3">
    <source>
        <dbReference type="ARBA" id="ARBA00022723"/>
    </source>
</evidence>
<dbReference type="PROSITE" id="PS00365">
    <property type="entry name" value="NIR_SIR"/>
    <property type="match status" value="1"/>
</dbReference>
<dbReference type="InterPro" id="IPR006066">
    <property type="entry name" value="NO2/SO3_Rdtase_FeS/sirohaem_BS"/>
</dbReference>
<name>A0A5N3P6L0_9HYPH</name>
<dbReference type="SUPFAM" id="SSF55124">
    <property type="entry name" value="Nitrite/Sulfite reductase N-terminal domain-like"/>
    <property type="match status" value="2"/>
</dbReference>
<dbReference type="Proteomes" id="UP000325684">
    <property type="component" value="Unassembled WGS sequence"/>
</dbReference>
<dbReference type="GO" id="GO:0043818">
    <property type="term" value="F:precorrin-3B synthase activity"/>
    <property type="evidence" value="ECO:0007669"/>
    <property type="project" value="UniProtKB-EC"/>
</dbReference>
<dbReference type="GO" id="GO:0051539">
    <property type="term" value="F:4 iron, 4 sulfur cluster binding"/>
    <property type="evidence" value="ECO:0007669"/>
    <property type="project" value="UniProtKB-KW"/>
</dbReference>
<dbReference type="Pfam" id="PF03460">
    <property type="entry name" value="NIR_SIR_ferr"/>
    <property type="match status" value="2"/>
</dbReference>
<dbReference type="OrthoDB" id="7459360at2"/>